<dbReference type="Gene3D" id="3.90.1760.10">
    <property type="entry name" value="Anthrax toxin, edema factor, central domain"/>
    <property type="match status" value="1"/>
</dbReference>
<keyword evidence="17" id="KW-0843">Virulence</keyword>
<keyword evidence="8" id="KW-0808">Transferase</keyword>
<keyword evidence="9" id="KW-0479">Metal-binding</keyword>
<proteinExistence type="predicted"/>
<reference evidence="24 25" key="1">
    <citation type="submission" date="2018-06" db="EMBL/GenBank/DDBJ databases">
        <authorList>
            <consortium name="Pathogen Informatics"/>
            <person name="Doyle S."/>
        </authorList>
    </citation>
    <scope>NUCLEOTIDE SEQUENCE [LARGE SCALE GENOMIC DNA]</scope>
    <source>
        <strain evidence="24 25">NCTC12026</strain>
    </source>
</reference>
<keyword evidence="16" id="KW-1043">Host membrane</keyword>
<dbReference type="InterPro" id="IPR038383">
    <property type="entry name" value="CPD_dom_sf"/>
</dbReference>
<dbReference type="GO" id="GO:0008234">
    <property type="term" value="F:cysteine-type peptidase activity"/>
    <property type="evidence" value="ECO:0007669"/>
    <property type="project" value="UniProtKB-KW"/>
</dbReference>
<evidence type="ECO:0000256" key="20">
    <source>
        <dbReference type="ARBA" id="ARBA00023200"/>
    </source>
</evidence>
<dbReference type="InterPro" id="IPR005165">
    <property type="entry name" value="Anthrax_toxin_edema_cen"/>
</dbReference>
<feature type="domain" description="Peptidase C80" evidence="23">
    <location>
        <begin position="998"/>
        <end position="1202"/>
    </location>
</feature>
<feature type="transmembrane region" description="Helical" evidence="22">
    <location>
        <begin position="2177"/>
        <end position="2195"/>
    </location>
</feature>
<evidence type="ECO:0000256" key="4">
    <source>
        <dbReference type="ARBA" id="ARBA00022511"/>
    </source>
</evidence>
<feature type="domain" description="Peptidase C80" evidence="23">
    <location>
        <begin position="1297"/>
        <end position="1478"/>
    </location>
</feature>
<dbReference type="OrthoDB" id="1550625at2"/>
<keyword evidence="15" id="KW-0460">Magnesium</keyword>
<dbReference type="EC" id="4.6.1.1" evidence="24"/>
<keyword evidence="20" id="KW-1035">Host cytoplasm</keyword>
<dbReference type="Gene3D" id="3.30.70.1720">
    <property type="match status" value="1"/>
</dbReference>
<keyword evidence="4" id="KW-1032">Host cell membrane</keyword>
<evidence type="ECO:0000256" key="19">
    <source>
        <dbReference type="ARBA" id="ARBA00023136"/>
    </source>
</evidence>
<evidence type="ECO:0000256" key="10">
    <source>
        <dbReference type="ARBA" id="ARBA00022737"/>
    </source>
</evidence>
<dbReference type="Pfam" id="PF11713">
    <property type="entry name" value="Peptidase_C80"/>
    <property type="match status" value="1"/>
</dbReference>
<evidence type="ECO:0000256" key="1">
    <source>
        <dbReference type="ARBA" id="ARBA00001946"/>
    </source>
</evidence>
<dbReference type="PANTHER" id="PTHR38340">
    <property type="entry name" value="S-LAYER PROTEIN"/>
    <property type="match status" value="1"/>
</dbReference>
<dbReference type="GO" id="GO:0008294">
    <property type="term" value="F:calcium- and calmodulin-responsive adenylate cyclase activity"/>
    <property type="evidence" value="ECO:0007669"/>
    <property type="project" value="InterPro"/>
</dbReference>
<keyword evidence="14" id="KW-0106">Calcium</keyword>
<dbReference type="PANTHER" id="PTHR38340:SF1">
    <property type="entry name" value="S-LAYER PROTEIN"/>
    <property type="match status" value="1"/>
</dbReference>
<dbReference type="GO" id="GO:0016740">
    <property type="term" value="F:transferase activity"/>
    <property type="evidence" value="ECO:0007669"/>
    <property type="project" value="UniProtKB-KW"/>
</dbReference>
<evidence type="ECO:0000256" key="17">
    <source>
        <dbReference type="ARBA" id="ARBA00023026"/>
    </source>
</evidence>
<evidence type="ECO:0000259" key="23">
    <source>
        <dbReference type="PROSITE" id="PS51771"/>
    </source>
</evidence>
<dbReference type="SUPFAM" id="SSF51120">
    <property type="entry name" value="beta-Roll"/>
    <property type="match status" value="3"/>
</dbReference>
<evidence type="ECO:0000256" key="18">
    <source>
        <dbReference type="ARBA" id="ARBA00023121"/>
    </source>
</evidence>
<dbReference type="Gene3D" id="2.150.10.10">
    <property type="entry name" value="Serralysin-like metalloprotease, C-terminal"/>
    <property type="match status" value="3"/>
</dbReference>
<evidence type="ECO:0000256" key="7">
    <source>
        <dbReference type="ARBA" id="ARBA00022670"/>
    </source>
</evidence>
<dbReference type="InterPro" id="IPR018511">
    <property type="entry name" value="Hemolysin-typ_Ca-bd_CS"/>
</dbReference>
<feature type="transmembrane region" description="Helical" evidence="22">
    <location>
        <begin position="2149"/>
        <end position="2171"/>
    </location>
</feature>
<dbReference type="Proteomes" id="UP000255129">
    <property type="component" value="Unassembled WGS sequence"/>
</dbReference>
<dbReference type="Gene3D" id="3.40.50.11050">
    <property type="match status" value="2"/>
</dbReference>
<protein>
    <submittedName>
        <fullName evidence="24">Calmodulin-sensitive adenylate cyclase</fullName>
        <ecNumber evidence="24">4.6.1.1</ecNumber>
    </submittedName>
</protein>
<keyword evidence="10" id="KW-0677">Repeat</keyword>
<evidence type="ECO:0000256" key="5">
    <source>
        <dbReference type="ARBA" id="ARBA00022525"/>
    </source>
</evidence>
<organism evidence="24 25">
    <name type="scientific">Providencia rustigianii</name>
    <dbReference type="NCBI Taxonomy" id="158850"/>
    <lineage>
        <taxon>Bacteria</taxon>
        <taxon>Pseudomonadati</taxon>
        <taxon>Pseudomonadota</taxon>
        <taxon>Gammaproteobacteria</taxon>
        <taxon>Enterobacterales</taxon>
        <taxon>Morganellaceae</taxon>
        <taxon>Providencia</taxon>
    </lineage>
</organism>
<evidence type="ECO:0000256" key="11">
    <source>
        <dbReference type="ARBA" id="ARBA00022801"/>
    </source>
</evidence>
<evidence type="ECO:0000256" key="13">
    <source>
        <dbReference type="ARBA" id="ARBA00022813"/>
    </source>
</evidence>
<gene>
    <name evidence="24" type="primary">cya</name>
    <name evidence="24" type="ORF">NCTC12026_01398</name>
</gene>
<dbReference type="InterPro" id="IPR020974">
    <property type="entry name" value="CPD_dom"/>
</dbReference>
<evidence type="ECO:0000256" key="2">
    <source>
        <dbReference type="ARBA" id="ARBA00004165"/>
    </source>
</evidence>
<dbReference type="CDD" id="cd20494">
    <property type="entry name" value="C58_RtxA"/>
    <property type="match status" value="1"/>
</dbReference>
<dbReference type="GO" id="GO:0008289">
    <property type="term" value="F:lipid binding"/>
    <property type="evidence" value="ECO:0007669"/>
    <property type="project" value="UniProtKB-KW"/>
</dbReference>
<dbReference type="PROSITE" id="PS51771">
    <property type="entry name" value="CGT_MARTX_CPD"/>
    <property type="match status" value="2"/>
</dbReference>
<dbReference type="InterPro" id="IPR001343">
    <property type="entry name" value="Hemolysn_Ca-bd"/>
</dbReference>
<keyword evidence="5" id="KW-0964">Secreted</keyword>
<evidence type="ECO:0000256" key="6">
    <source>
        <dbReference type="ARBA" id="ARBA00022656"/>
    </source>
</evidence>
<evidence type="ECO:0000256" key="9">
    <source>
        <dbReference type="ARBA" id="ARBA00022723"/>
    </source>
</evidence>
<keyword evidence="12" id="KW-0788">Thiol protease</keyword>
<dbReference type="InterPro" id="IPR035099">
    <property type="entry name" value="Anthrax_toxin_C-terminal"/>
</dbReference>
<dbReference type="PRINTS" id="PR00313">
    <property type="entry name" value="CABNDNGRPT"/>
</dbReference>
<evidence type="ECO:0000313" key="24">
    <source>
        <dbReference type="EMBL" id="SUC35022.1"/>
    </source>
</evidence>
<dbReference type="EMBL" id="UGUA01000002">
    <property type="protein sequence ID" value="SUC35022.1"/>
    <property type="molecule type" value="Genomic_DNA"/>
</dbReference>
<keyword evidence="7" id="KW-0645">Protease</keyword>
<accession>A0A379G2E2</accession>
<dbReference type="GO" id="GO:0090729">
    <property type="term" value="F:toxin activity"/>
    <property type="evidence" value="ECO:0007669"/>
    <property type="project" value="UniProtKB-KW"/>
</dbReference>
<evidence type="ECO:0000256" key="16">
    <source>
        <dbReference type="ARBA" id="ARBA00022870"/>
    </source>
</evidence>
<comment type="subcellular location">
    <subcellularLocation>
        <location evidence="2">Host cell membrane</location>
    </subcellularLocation>
    <subcellularLocation>
        <location evidence="21">Host cytoplasm</location>
        <location evidence="21">Host cytosol</location>
    </subcellularLocation>
    <subcellularLocation>
        <location evidence="3">Secreted</location>
    </subcellularLocation>
</comment>
<keyword evidence="22" id="KW-0812">Transmembrane</keyword>
<name>A0A379G2E2_9GAMM</name>
<dbReference type="SUPFAM" id="SSF81298">
    <property type="entry name" value="Adenylylcyclase toxin (the edema factor)"/>
    <property type="match status" value="1"/>
</dbReference>
<keyword evidence="22" id="KW-1133">Transmembrane helix</keyword>
<evidence type="ECO:0000256" key="15">
    <source>
        <dbReference type="ARBA" id="ARBA00022842"/>
    </source>
</evidence>
<dbReference type="InterPro" id="IPR011049">
    <property type="entry name" value="Serralysin-like_metalloprot_C"/>
</dbReference>
<keyword evidence="11" id="KW-0378">Hydrolase</keyword>
<dbReference type="GO" id="GO:0005509">
    <property type="term" value="F:calcium ion binding"/>
    <property type="evidence" value="ECO:0007669"/>
    <property type="project" value="InterPro"/>
</dbReference>
<evidence type="ECO:0000256" key="21">
    <source>
        <dbReference type="ARBA" id="ARBA00023586"/>
    </source>
</evidence>
<dbReference type="GO" id="GO:0005576">
    <property type="term" value="C:extracellular region"/>
    <property type="evidence" value="ECO:0007669"/>
    <property type="project" value="UniProtKB-SubCell"/>
</dbReference>
<dbReference type="InterPro" id="IPR050557">
    <property type="entry name" value="RTX_toxin/Mannuronan_C5-epim"/>
</dbReference>
<dbReference type="InterPro" id="IPR037017">
    <property type="entry name" value="Anthrax_toxin_edema_cen_sf"/>
</dbReference>
<keyword evidence="18" id="KW-0446">Lipid-binding</keyword>
<dbReference type="Pfam" id="PF00353">
    <property type="entry name" value="HemolysinCabind"/>
    <property type="match status" value="3"/>
</dbReference>
<evidence type="ECO:0000256" key="22">
    <source>
        <dbReference type="SAM" id="Phobius"/>
    </source>
</evidence>
<evidence type="ECO:0000256" key="12">
    <source>
        <dbReference type="ARBA" id="ARBA00022807"/>
    </source>
</evidence>
<evidence type="ECO:0000313" key="25">
    <source>
        <dbReference type="Proteomes" id="UP000255129"/>
    </source>
</evidence>
<keyword evidence="19 22" id="KW-0472">Membrane</keyword>
<evidence type="ECO:0000256" key="3">
    <source>
        <dbReference type="ARBA" id="ARBA00004613"/>
    </source>
</evidence>
<dbReference type="PROSITE" id="PS00330">
    <property type="entry name" value="HEMOLYSIN_CALCIUM"/>
    <property type="match status" value="1"/>
</dbReference>
<comment type="cofactor">
    <cofactor evidence="1">
        <name>Mg(2+)</name>
        <dbReference type="ChEBI" id="CHEBI:18420"/>
    </cofactor>
</comment>
<keyword evidence="6" id="KW-0800">Toxin</keyword>
<evidence type="ECO:0000256" key="8">
    <source>
        <dbReference type="ARBA" id="ARBA00022679"/>
    </source>
</evidence>
<dbReference type="GO" id="GO:0006508">
    <property type="term" value="P:proteolysis"/>
    <property type="evidence" value="ECO:0007669"/>
    <property type="project" value="UniProtKB-KW"/>
</dbReference>
<keyword evidence="24" id="KW-0456">Lyase</keyword>
<dbReference type="GO" id="GO:0044164">
    <property type="term" value="C:host cell cytosol"/>
    <property type="evidence" value="ECO:0007669"/>
    <property type="project" value="UniProtKB-SubCell"/>
</dbReference>
<dbReference type="CDD" id="cd20500">
    <property type="entry name" value="Peptidase_C80"/>
    <property type="match status" value="1"/>
</dbReference>
<dbReference type="GO" id="GO:0020002">
    <property type="term" value="C:host cell plasma membrane"/>
    <property type="evidence" value="ECO:0007669"/>
    <property type="project" value="UniProtKB-SubCell"/>
</dbReference>
<dbReference type="Pfam" id="PF03497">
    <property type="entry name" value="Anthrax_toxA"/>
    <property type="match status" value="1"/>
</dbReference>
<evidence type="ECO:0000256" key="14">
    <source>
        <dbReference type="ARBA" id="ARBA00022837"/>
    </source>
</evidence>
<dbReference type="RefSeq" id="WP_115164124.1">
    <property type="nucleotide sequence ID" value="NZ_UGUA01000002.1"/>
</dbReference>
<keyword evidence="13" id="KW-0068">Autocatalytic cleavage</keyword>
<sequence>MKKNHLAVKFIQKEFIDYSNDYRNKWMKFLFKKNNLKILNKMTTVNGINYSNSGGYCYGFSYAFLAYSTIDQNEKYFHKMNDFLSIINSDSENESHISKVKNKALKIHASLLLNESMRDVIFTQGIEINSGIEGDLLSKGFDYPIEGDSLINYMSKSIDKNKVAYKIYYRKNQIAKKYVDYMYELQRIKINDFYSALSKDSVFFESGKGAELLSDPWFISFYKKFNNRDNLQNNDFTLDDANFFREMISKSIQWDNYHQQEKFNSNNGVKLNDYYHSYLDRTSARTEITVNKFIDKINNHIKTSREQLLFEFSSPNHAMAISVKYNTDTKSWDYLFFDPNIGIIKNHKKNDFSEFLHKYVSQQSKFYLFKKKDNDFLINFTQFDLFESTKKPLKDINVNDLHMTETLLFTEEGKNIYLDENRGNKLKYKELFFDSEFVKVKLSLKNNSKYIYTDILDITELTSTINANLDSLSTLSGDIVISQSGSKVYSVGKNFDVSTLNNVSRKENNIDLVSKDYDSVNLHLKPLTDTKPSIISGIPVSHQHSINQVANDENIIIGIRPVDLKSRNLIESGYYSSKGLAIKGKSSDWGPHAGFIPISQKFAKKSAREDVDKYNQYIQKSLNEGSAISVVLEISSERVNELLQHKAILPSRGMNELGYSEVISLLDGKEIVFYLKKSSHGEGDFWQLYHQEEGEIKPFYVIGDPKTGKSMTADYDLFSIIFPISELEHYAKVTEMPSWAEWKSGINYDELTVYQKALYENEAEYNKQEGRDNGITNSKIKEIKNKLNRRLGRTDGMELIHHGADDANPASVMHDNFPITFFLPEKLKGRNALTGASESISTYFQMNAQGAIIINNAEQLSNFQQLLINQGYRAPLNKIWNEGDNGQYFDPKRKISASFIEGRIEIARKKSLANELNDGFGYEGIRKSNRAYDNEMENILGKPISQLDEGFDDVYLDEIKQHNVFLLSGESSIATDSIDTWLDPMLKYRLAKELDAEISRTIKPTEYGYNVIIQLEGDNASTNAAANAFSKHPDDSMVIQFNLKTKQYKILHGDISRLDSGKVRWITVGHGSYLGSNQPTLYADVNARQFSDSIRYLQKKVLNNNQPSKLVLMGCNLGRGGINENFALRATAALSEHNLNMPITAYNRLLKNIYLGNKFVKADGSSNDSVGTKGYKFIYQFNVDTQQVRINKSSSTLYFINELRRGEITLSQLNNSLELDPLGAFRDLGTRQLDFDLIKKVAYNPKAYELFVSELKRYQGILPNSFHRDFSTRLNELGMKSIPIWKMVNSTNIQQIAAANVMPEDNSVSVVIRVVGSPKGRQVAEQIAAKNAKNTIIFQMDIDNKKWTIEYGESEIPSLIESQKPVKWTVIGDSEVIRKPTQNLLAGLVAVKQKYPVISPESIFFHSIGPHMLTTSAEHHQFAADLSAHLKQHGVNASVITQFTRETVVPTNNRPFINSDSSVLSQTNHQKVQSLLERIALKEIDVNRIQLTEHPYMETYFMDDTGEIDVNKIKIVVNDPLLNMEINRYLSYELTENKAHFDALFELPRAASLQGQAADLRIILQGLHHDPTMINHLSERSIAQLKVLYPSIYGVNRSEIIALVTNANAYTRLNDELLMLSSLHIDNIEESGLKNLTLAQVLQIYRDGQRQKHQQFRQLLNQQNNQPDGRQISLFHHGWIRNSGYSSTFDQNIGLILSIEHQLFGVDQARDLVELRAEFLQKQQQGTLSTTEAEALHQIQHYISEVENRYSKKGILSADQSILDTLSTSNTYYHNDNDSLLFIKGKNTTFTISQITKNGLKQYSLFDPNGLQVSVSLSDHYMAKKSFFQLIRDYFNEEIMLDDGKKIIRGQHAGLNKDEKGHFRADLEYVDIRDRKLFGDLASQRNIIAQQIETTSPANCWVTFYGEKIALARLQNLGVTVDGEAITLAHTKQIGWDANARINGNKLSLELAMLEGSQSDHALLKIIYRAKHDNNPIIDNEIDFTTSAVYKKQIKIIEAAPDINDTQRLPALVVDLNTTGKKLSLFQRIGSRAGQTMGGAGMTQALISISSLLNKLNNPDLTAEEYAELEKQLYISCGSAFFNYGDMILQPILLKIASNNSASSLTKSRIASGVVVVFNLVGMGIDAYQAYDNLSKLDSVTDPKQRQDLIVNASFSIASFVINGVTVVGVLVSSSTIPVVGLVVGGLLIVGGWIYNGRRAVENIKADIDISWDRELEEGIRGALGLDPTQRTQQEIIIKRYIDSFKHSDWDIDLHHFEQSLRHVGFDHHLSVIDKPTYQEIDRYYLVDNQGDYFGGTLGYVKTGLYTGEMRLTKRGAPSYTLQDANLLLNSYILTYDGKAGRKGQGSHGYVSPYKKELKETFELKRVGSESSDERYSFNPGYSNPLLAQFKNRHQIQDTDLKLPIEEQLGRSNPEQLSFFSKKTKFGPLGQTIFSGSYQRDSKHLVDDKRKISWYLNDRDSRGSSFNSATGNDLIIGFQNRKNAFLILSGEKYFAGGEHDDYFYLRDNSLASLRYRGNEPTKFLDGQQGNDTLIIDNLPDEYRAKVNLNENQISYQREDHQETIYVAHLNSIEHIVVRGNTNDEVQGDENHNILDGGLGIDTLYGHDGDDKLILTQGYANGGNGSDSYQIRRFVWAQNVDDLYYTRYKFNRQTKAIDRKNAVKSKYLKNEKHYNAMITIDETTDSSSIVSLNYSLKEIHDVYVEGNHLYIKIQLPAEKIDGYVFTNIHSQVTLELKNIYRSTSKGREARHHYHLRTHDGFILTSELSHLAIETPSVYRDKLFNIHYLQVNDQLHSSDNKTLLIDEAKGELIIDGKQIYVSPSWGTLLPMGAATNLTYRGNEKNNIVSHVKSGSQIKVSLGQDAYQISELDYEHGDIIFDFSEVHHQYTDQDKVILLLPVVNGYQLKMKGSRLILKDRFLQTQLAIRFNQVNEKTRNAVLIQDKHGHLFTINWNDEQGTITPLITVNEATGDNDKIIIPHGYISKQRVIDGLAGNDAIIDNSAMSHVLLGGDGDDTLRAEKGHNVLYGGVGDDFLTGGEGRDLLLSDQGTDVLMGGAGDDDYLIDGNKEGVTYIDDTQGNNQIFLLNFDAHFLIKTDDDGHTYHIYLSNSGHFVQIKQPKEGRDSSVKVHLLDEPPEAFQAVLDNGFESLAQHFANKLTTAQKLGLADDWKPANELYIVQKDILKPINVTPRANILNLTTNTPRGQWFIDAQDGSDRISDQSKQGRIIKGGRGNDLLFVSGGENVIWGGQGNDIVQGGKGQDVLISTHGSDRLMGGIGNDLYIIDGNSEGNVAIEDYYGVNQVILINFKQDAEYEKVSEGLSKMTFKSEKGRTVSIMFKDSPMNVTSLLDVKHINNHAAFSTSEANNTFNLLVQLLVEQRIEHENSYDPSSASEYKQNCWGAIPHAQRFLNNVNSL</sequence>